<dbReference type="EMBL" id="CM010721">
    <property type="protein sequence ID" value="RZC70932.1"/>
    <property type="molecule type" value="Genomic_DNA"/>
</dbReference>
<dbReference type="Gramene" id="RZC70932">
    <property type="protein sequence ID" value="RZC70932"/>
    <property type="gene ID" value="C5167_034085"/>
</dbReference>
<organism evidence="1 2">
    <name type="scientific">Papaver somniferum</name>
    <name type="common">Opium poppy</name>
    <dbReference type="NCBI Taxonomy" id="3469"/>
    <lineage>
        <taxon>Eukaryota</taxon>
        <taxon>Viridiplantae</taxon>
        <taxon>Streptophyta</taxon>
        <taxon>Embryophyta</taxon>
        <taxon>Tracheophyta</taxon>
        <taxon>Spermatophyta</taxon>
        <taxon>Magnoliopsida</taxon>
        <taxon>Ranunculales</taxon>
        <taxon>Papaveraceae</taxon>
        <taxon>Papaveroideae</taxon>
        <taxon>Papaver</taxon>
    </lineage>
</organism>
<keyword evidence="2" id="KW-1185">Reference proteome</keyword>
<evidence type="ECO:0000313" key="1">
    <source>
        <dbReference type="EMBL" id="RZC70932.1"/>
    </source>
</evidence>
<sequence length="78" mass="8609">MLGKILRMGKLYSPAAVDKVSLYSLGYVEADMIPADGYAACMKDFVFDLAVPILVAVLCSSARRRMFKGYSAGKQIYY</sequence>
<proteinExistence type="predicted"/>
<accession>A0A4Y7KEZ2</accession>
<protein>
    <submittedName>
        <fullName evidence="1">Uncharacterized protein</fullName>
    </submittedName>
</protein>
<name>A0A4Y7KEZ2_PAPSO</name>
<dbReference type="AlphaFoldDB" id="A0A4Y7KEZ2"/>
<evidence type="ECO:0000313" key="2">
    <source>
        <dbReference type="Proteomes" id="UP000316621"/>
    </source>
</evidence>
<gene>
    <name evidence="1" type="ORF">C5167_034085</name>
</gene>
<dbReference type="Proteomes" id="UP000316621">
    <property type="component" value="Chromosome 7"/>
</dbReference>
<reference evidence="1 2" key="1">
    <citation type="journal article" date="2018" name="Science">
        <title>The opium poppy genome and morphinan production.</title>
        <authorList>
            <person name="Guo L."/>
            <person name="Winzer T."/>
            <person name="Yang X."/>
            <person name="Li Y."/>
            <person name="Ning Z."/>
            <person name="He Z."/>
            <person name="Teodor R."/>
            <person name="Lu Y."/>
            <person name="Bowser T.A."/>
            <person name="Graham I.A."/>
            <person name="Ye K."/>
        </authorList>
    </citation>
    <scope>NUCLEOTIDE SEQUENCE [LARGE SCALE GENOMIC DNA]</scope>
    <source>
        <strain evidence="2">cv. HN1</strain>
        <tissue evidence="1">Leaves</tissue>
    </source>
</reference>